<evidence type="ECO:0000313" key="1">
    <source>
        <dbReference type="EMBL" id="RSH93430.1"/>
    </source>
</evidence>
<comment type="caution">
    <text evidence="1">The sequence shown here is derived from an EMBL/GenBank/DDBJ whole genome shotgun (WGS) entry which is preliminary data.</text>
</comment>
<protein>
    <recommendedName>
        <fullName evidence="3">SnoaL-like domain-containing protein</fullName>
    </recommendedName>
</protein>
<accession>A0A427YQT9</accession>
<dbReference type="EMBL" id="RSCD01000004">
    <property type="protein sequence ID" value="RSH93430.1"/>
    <property type="molecule type" value="Genomic_DNA"/>
</dbReference>
<dbReference type="Gene3D" id="3.10.450.50">
    <property type="match status" value="1"/>
</dbReference>
<keyword evidence="2" id="KW-1185">Reference proteome</keyword>
<name>A0A427YQT9_9TREE</name>
<gene>
    <name evidence="1" type="ORF">EHS25_007786</name>
</gene>
<organism evidence="1 2">
    <name type="scientific">Saitozyma podzolica</name>
    <dbReference type="NCBI Taxonomy" id="1890683"/>
    <lineage>
        <taxon>Eukaryota</taxon>
        <taxon>Fungi</taxon>
        <taxon>Dikarya</taxon>
        <taxon>Basidiomycota</taxon>
        <taxon>Agaricomycotina</taxon>
        <taxon>Tremellomycetes</taxon>
        <taxon>Tremellales</taxon>
        <taxon>Trimorphomycetaceae</taxon>
        <taxon>Saitozyma</taxon>
    </lineage>
</organism>
<proteinExistence type="predicted"/>
<evidence type="ECO:0000313" key="2">
    <source>
        <dbReference type="Proteomes" id="UP000279259"/>
    </source>
</evidence>
<sequence length="144" mass="15972">MSFDEAYVLGIVESVHAKGLFGIMESARDDVDFTFINPNPNIKDYPLSGKFDKAGVIKTVGRFVSALQTPPKYTIGNVIVDTKARKAAFELRSQSTTKDGKEFDQYHCWVAEFDGDGQKPLIKKLHAYADSALAKRVLADNPEK</sequence>
<evidence type="ECO:0008006" key="3">
    <source>
        <dbReference type="Google" id="ProtNLM"/>
    </source>
</evidence>
<reference evidence="1 2" key="1">
    <citation type="submission" date="2018-11" db="EMBL/GenBank/DDBJ databases">
        <title>Genome sequence of Saitozyma podzolica DSM 27192.</title>
        <authorList>
            <person name="Aliyu H."/>
            <person name="Gorte O."/>
            <person name="Ochsenreither K."/>
        </authorList>
    </citation>
    <scope>NUCLEOTIDE SEQUENCE [LARGE SCALE GENOMIC DNA]</scope>
    <source>
        <strain evidence="1 2">DSM 27192</strain>
    </source>
</reference>
<dbReference type="InterPro" id="IPR032710">
    <property type="entry name" value="NTF2-like_dom_sf"/>
</dbReference>
<dbReference type="AlphaFoldDB" id="A0A427YQT9"/>
<dbReference type="OrthoDB" id="2561307at2759"/>
<dbReference type="SUPFAM" id="SSF54427">
    <property type="entry name" value="NTF2-like"/>
    <property type="match status" value="1"/>
</dbReference>
<dbReference type="Proteomes" id="UP000279259">
    <property type="component" value="Unassembled WGS sequence"/>
</dbReference>